<protein>
    <recommendedName>
        <fullName evidence="1">Putative auto-transporter adhesin head GIN domain-containing protein</fullName>
    </recommendedName>
</protein>
<dbReference type="STRING" id="76123.AS203_02825"/>
<dbReference type="KEGG" id="peo:AS203_02825"/>
<gene>
    <name evidence="2" type="ORF">AS203_02825</name>
</gene>
<evidence type="ECO:0000259" key="1">
    <source>
        <dbReference type="Pfam" id="PF10988"/>
    </source>
</evidence>
<reference evidence="3" key="1">
    <citation type="submission" date="2015-11" db="EMBL/GenBank/DDBJ databases">
        <authorList>
            <person name="Holder M.E."/>
            <person name="Ajami N.J."/>
            <person name="Petrosino J.F."/>
        </authorList>
    </citation>
    <scope>NUCLEOTIDE SEQUENCE [LARGE SCALE GENOMIC DNA]</scope>
    <source>
        <strain evidence="3">F0113</strain>
    </source>
</reference>
<feature type="domain" description="Putative auto-transporter adhesin head GIN" evidence="1">
    <location>
        <begin position="231"/>
        <end position="310"/>
    </location>
</feature>
<evidence type="ECO:0000313" key="3">
    <source>
        <dbReference type="Proteomes" id="UP000056252"/>
    </source>
</evidence>
<dbReference type="AlphaFoldDB" id="A0A0S2KIQ3"/>
<dbReference type="Pfam" id="PF10988">
    <property type="entry name" value="DUF2807"/>
    <property type="match status" value="2"/>
</dbReference>
<feature type="domain" description="Putative auto-transporter adhesin head GIN" evidence="1">
    <location>
        <begin position="101"/>
        <end position="225"/>
    </location>
</feature>
<dbReference type="Gene3D" id="2.160.20.120">
    <property type="match status" value="1"/>
</dbReference>
<evidence type="ECO:0000313" key="2">
    <source>
        <dbReference type="EMBL" id="ALO48153.1"/>
    </source>
</evidence>
<proteinExistence type="predicted"/>
<name>A0A0S2KIQ3_9BACT</name>
<accession>A0A0S2KIQ3</accession>
<dbReference type="Proteomes" id="UP000056252">
    <property type="component" value="Chromosome"/>
</dbReference>
<keyword evidence="3" id="KW-1185">Reference proteome</keyword>
<dbReference type="eggNOG" id="COG3595">
    <property type="taxonomic scope" value="Bacteria"/>
</dbReference>
<sequence length="311" mass="34056">MLFLNHLLKIRLQETDLSQIDHAEDHVFFMFGMSVFPTMRATFFAGVSSNVQTLKRGMCMKRSIVFLAVTGLLASLTSCFQNCRAMDDGPIITSDRRVSSFDKIELSVPYDIFYTQGTKCSVKIEGPEKLVKRIATESDGQQLKVYFPIRETFRFGRNCGQVSIFITSPDVTSVVLRGSGTFVAKGKIDSDTLDLHLLGSGDMHVSDVICDQLTTFLQGSGDLTVDNVQTVLSRVRLLGSGDLRVKQQHVTTTDISLTGSGDIDMHMKNCKNVSCKLIGSGDVTLTGDVATLNRSTTGSGDINVSKLTVKK</sequence>
<organism evidence="2 3">
    <name type="scientific">Hoylesella enoeca</name>
    <dbReference type="NCBI Taxonomy" id="76123"/>
    <lineage>
        <taxon>Bacteria</taxon>
        <taxon>Pseudomonadati</taxon>
        <taxon>Bacteroidota</taxon>
        <taxon>Bacteroidia</taxon>
        <taxon>Bacteroidales</taxon>
        <taxon>Prevotellaceae</taxon>
        <taxon>Hoylesella</taxon>
    </lineage>
</organism>
<dbReference type="OrthoDB" id="1064915at2"/>
<dbReference type="InterPro" id="IPR021255">
    <property type="entry name" value="DUF2807"/>
</dbReference>
<dbReference type="EMBL" id="CP013195">
    <property type="protein sequence ID" value="ALO48153.1"/>
    <property type="molecule type" value="Genomic_DNA"/>
</dbReference>